<dbReference type="Gene3D" id="3.40.50.880">
    <property type="match status" value="1"/>
</dbReference>
<keyword evidence="1" id="KW-0963">Cytoplasm</keyword>
<dbReference type="GO" id="GO:0004642">
    <property type="term" value="F:phosphoribosylformylglycinamidine synthase activity"/>
    <property type="evidence" value="ECO:0007669"/>
    <property type="project" value="InterPro"/>
</dbReference>
<evidence type="ECO:0000256" key="4">
    <source>
        <dbReference type="ARBA" id="ARBA00022755"/>
    </source>
</evidence>
<dbReference type="HAMAP" id="MF_00421">
    <property type="entry name" value="PurQ"/>
    <property type="match status" value="1"/>
</dbReference>
<dbReference type="GO" id="GO:0006189">
    <property type="term" value="P:'de novo' IMP biosynthetic process"/>
    <property type="evidence" value="ECO:0007669"/>
    <property type="project" value="InterPro"/>
</dbReference>
<evidence type="ECO:0000256" key="1">
    <source>
        <dbReference type="ARBA" id="ARBA00022490"/>
    </source>
</evidence>
<keyword evidence="7" id="KW-0315">Glutamine amidotransferase</keyword>
<keyword evidence="4" id="KW-0658">Purine biosynthesis</keyword>
<dbReference type="GO" id="GO:0016787">
    <property type="term" value="F:hydrolase activity"/>
    <property type="evidence" value="ECO:0007669"/>
    <property type="project" value="UniProtKB-KW"/>
</dbReference>
<accession>A0A382CIL6</accession>
<dbReference type="PROSITE" id="PS51273">
    <property type="entry name" value="GATASE_TYPE_1"/>
    <property type="match status" value="1"/>
</dbReference>
<evidence type="ECO:0000256" key="6">
    <source>
        <dbReference type="ARBA" id="ARBA00022840"/>
    </source>
</evidence>
<dbReference type="NCBIfam" id="NF002957">
    <property type="entry name" value="PRK03619.1"/>
    <property type="match status" value="1"/>
</dbReference>
<keyword evidence="5" id="KW-0378">Hydrolase</keyword>
<gene>
    <name evidence="8" type="ORF">METZ01_LOCUS178001</name>
</gene>
<dbReference type="PANTHER" id="PTHR47552:SF1">
    <property type="entry name" value="PHOSPHORIBOSYLFORMYLGLYCINAMIDINE SYNTHASE SUBUNIT PURQ"/>
    <property type="match status" value="1"/>
</dbReference>
<evidence type="ECO:0000256" key="7">
    <source>
        <dbReference type="ARBA" id="ARBA00022962"/>
    </source>
</evidence>
<dbReference type="PANTHER" id="PTHR47552">
    <property type="entry name" value="PHOSPHORIBOSYLFORMYLGLYCINAMIDINE SYNTHASE SUBUNIT PURQ"/>
    <property type="match status" value="1"/>
</dbReference>
<dbReference type="InterPro" id="IPR010075">
    <property type="entry name" value="PRibForGlyAmidine_synth_PurQ"/>
</dbReference>
<keyword evidence="2" id="KW-0436">Ligase</keyword>
<keyword evidence="3" id="KW-0547">Nucleotide-binding</keyword>
<dbReference type="InterPro" id="IPR029062">
    <property type="entry name" value="Class_I_gatase-like"/>
</dbReference>
<dbReference type="GO" id="GO:0005524">
    <property type="term" value="F:ATP binding"/>
    <property type="evidence" value="ECO:0007669"/>
    <property type="project" value="UniProtKB-KW"/>
</dbReference>
<dbReference type="SMART" id="SM01211">
    <property type="entry name" value="GATase_5"/>
    <property type="match status" value="1"/>
</dbReference>
<dbReference type="Pfam" id="PF13507">
    <property type="entry name" value="GATase_5"/>
    <property type="match status" value="1"/>
</dbReference>
<evidence type="ECO:0000256" key="5">
    <source>
        <dbReference type="ARBA" id="ARBA00022801"/>
    </source>
</evidence>
<evidence type="ECO:0000256" key="2">
    <source>
        <dbReference type="ARBA" id="ARBA00022598"/>
    </source>
</evidence>
<dbReference type="EMBL" id="UINC01034386">
    <property type="protein sequence ID" value="SVB25147.1"/>
    <property type="molecule type" value="Genomic_DNA"/>
</dbReference>
<evidence type="ECO:0000256" key="3">
    <source>
        <dbReference type="ARBA" id="ARBA00022741"/>
    </source>
</evidence>
<evidence type="ECO:0000313" key="8">
    <source>
        <dbReference type="EMBL" id="SVB25147.1"/>
    </source>
</evidence>
<name>A0A382CIL6_9ZZZZ</name>
<dbReference type="CDD" id="cd01740">
    <property type="entry name" value="GATase1_FGAR_AT"/>
    <property type="match status" value="1"/>
</dbReference>
<dbReference type="SUPFAM" id="SSF52317">
    <property type="entry name" value="Class I glutamine amidotransferase-like"/>
    <property type="match status" value="1"/>
</dbReference>
<protein>
    <submittedName>
        <fullName evidence="8">Uncharacterized protein</fullName>
    </submittedName>
</protein>
<proteinExistence type="inferred from homology"/>
<sequence>MRFAVLQFPGSNCDQDCVHVLGNVLGQDADYLWHKEESIGDADAVVVPGGFSYGDYLRTGSIAQFSPVMNAVKAFANAGGLVIGICNGFQILCETGLLPGALVRNRSLQFRCETIFLKIPTADSPFTSEVPEGKLLRVPIAHGEGCYFADDEALAKLQADDQILFQYATETGDLTDEANPNGSLLNIAGICNKGRNVCGMMPHPERASENVLGADDGRRVFESMLRHLEAKTGVGQAATTEV</sequence>
<dbReference type="NCBIfam" id="TIGR01737">
    <property type="entry name" value="FGAM_synth_I"/>
    <property type="match status" value="1"/>
</dbReference>
<dbReference type="AlphaFoldDB" id="A0A382CIL6"/>
<keyword evidence="6" id="KW-0067">ATP-binding</keyword>
<reference evidence="8" key="1">
    <citation type="submission" date="2018-05" db="EMBL/GenBank/DDBJ databases">
        <authorList>
            <person name="Lanie J.A."/>
            <person name="Ng W.-L."/>
            <person name="Kazmierczak K.M."/>
            <person name="Andrzejewski T.M."/>
            <person name="Davidsen T.M."/>
            <person name="Wayne K.J."/>
            <person name="Tettelin H."/>
            <person name="Glass J.I."/>
            <person name="Rusch D."/>
            <person name="Podicherti R."/>
            <person name="Tsui H.-C.T."/>
            <person name="Winkler M.E."/>
        </authorList>
    </citation>
    <scope>NUCLEOTIDE SEQUENCE</scope>
</reference>
<dbReference type="PIRSF" id="PIRSF001586">
    <property type="entry name" value="FGAM_synth_I"/>
    <property type="match status" value="1"/>
</dbReference>
<organism evidence="8">
    <name type="scientific">marine metagenome</name>
    <dbReference type="NCBI Taxonomy" id="408172"/>
    <lineage>
        <taxon>unclassified sequences</taxon>
        <taxon>metagenomes</taxon>
        <taxon>ecological metagenomes</taxon>
    </lineage>
</organism>